<dbReference type="Gene3D" id="3.40.50.360">
    <property type="match status" value="1"/>
</dbReference>
<dbReference type="InterPro" id="IPR005025">
    <property type="entry name" value="FMN_Rdtase-like_dom"/>
</dbReference>
<dbReference type="EC" id="1.7.-.-" evidence="1"/>
<evidence type="ECO:0000313" key="2">
    <source>
        <dbReference type="Proteomes" id="UP000204221"/>
    </source>
</evidence>
<protein>
    <submittedName>
        <fullName evidence="1">FMN-dependent NADPH-azoreductase</fullName>
        <ecNumber evidence="1">1.7.-.-</ecNumber>
    </submittedName>
</protein>
<sequence>MSEPLRLAVIIGSVRAGRFGPTITRWVTGQALRRRATTVDVVDLADTAAAPRFAERIDAADAVVLVTPEYNHGYPGPVKVAVDSLREEWHTKPVAFVSYGGISGGLRAVEQLRQVFAELHAVTVRETVSFHNAGERFDADGELRDPDTARHAAHRMFDQLDWWATALRRGRAARPYPG</sequence>
<dbReference type="PANTHER" id="PTHR30543">
    <property type="entry name" value="CHROMATE REDUCTASE"/>
    <property type="match status" value="1"/>
</dbReference>
<proteinExistence type="predicted"/>
<keyword evidence="2" id="KW-1185">Reference proteome</keyword>
<dbReference type="GO" id="GO:0005829">
    <property type="term" value="C:cytosol"/>
    <property type="evidence" value="ECO:0007669"/>
    <property type="project" value="TreeGrafter"/>
</dbReference>
<dbReference type="GO" id="GO:0016491">
    <property type="term" value="F:oxidoreductase activity"/>
    <property type="evidence" value="ECO:0007669"/>
    <property type="project" value="UniProtKB-KW"/>
</dbReference>
<evidence type="ECO:0000313" key="1">
    <source>
        <dbReference type="EMBL" id="ASO20450.1"/>
    </source>
</evidence>
<dbReference type="GO" id="GO:0010181">
    <property type="term" value="F:FMN binding"/>
    <property type="evidence" value="ECO:0007669"/>
    <property type="project" value="TreeGrafter"/>
</dbReference>
<dbReference type="Pfam" id="PF03358">
    <property type="entry name" value="FMN_red"/>
    <property type="match status" value="1"/>
</dbReference>
<dbReference type="AlphaFoldDB" id="A0A221W3L0"/>
<dbReference type="InterPro" id="IPR029039">
    <property type="entry name" value="Flavoprotein-like_sf"/>
</dbReference>
<reference evidence="1 2" key="1">
    <citation type="submission" date="2017-07" db="EMBL/GenBank/DDBJ databases">
        <title>Complete genome sequence of Actinoalloteichus hoggarensis DSM 45943, type strain of Actinoalloteichus hoggarensis.</title>
        <authorList>
            <person name="Ruckert C."/>
            <person name="Nouioui I."/>
            <person name="Willmese J."/>
            <person name="van Wezel G."/>
            <person name="Klenk H.-P."/>
            <person name="Kalinowski J."/>
            <person name="Zotchev S.B."/>
        </authorList>
    </citation>
    <scope>NUCLEOTIDE SEQUENCE [LARGE SCALE GENOMIC DNA]</scope>
    <source>
        <strain evidence="1 2">DSM 45943</strain>
    </source>
</reference>
<dbReference type="KEGG" id="ahg:AHOG_14035"/>
<dbReference type="InterPro" id="IPR050712">
    <property type="entry name" value="NAD(P)H-dep_reductase"/>
</dbReference>
<dbReference type="PANTHER" id="PTHR30543:SF21">
    <property type="entry name" value="NAD(P)H-DEPENDENT FMN REDUCTASE LOT6"/>
    <property type="match status" value="1"/>
</dbReference>
<gene>
    <name evidence="1" type="primary">azr2</name>
    <name evidence="1" type="ORF">AHOG_14035</name>
</gene>
<dbReference type="OrthoDB" id="9812295at2"/>
<keyword evidence="1" id="KW-0560">Oxidoreductase</keyword>
<name>A0A221W3L0_9PSEU</name>
<dbReference type="SUPFAM" id="SSF52218">
    <property type="entry name" value="Flavoproteins"/>
    <property type="match status" value="1"/>
</dbReference>
<dbReference type="Proteomes" id="UP000204221">
    <property type="component" value="Chromosome"/>
</dbReference>
<dbReference type="EMBL" id="CP022521">
    <property type="protein sequence ID" value="ASO20450.1"/>
    <property type="molecule type" value="Genomic_DNA"/>
</dbReference>
<organism evidence="1 2">
    <name type="scientific">Actinoalloteichus hoggarensis</name>
    <dbReference type="NCBI Taxonomy" id="1470176"/>
    <lineage>
        <taxon>Bacteria</taxon>
        <taxon>Bacillati</taxon>
        <taxon>Actinomycetota</taxon>
        <taxon>Actinomycetes</taxon>
        <taxon>Pseudonocardiales</taxon>
        <taxon>Pseudonocardiaceae</taxon>
        <taxon>Actinoalloteichus</taxon>
    </lineage>
</organism>
<accession>A0A221W3L0</accession>
<dbReference type="RefSeq" id="WP_093941774.1">
    <property type="nucleotide sequence ID" value="NZ_CP022521.1"/>
</dbReference>